<dbReference type="PROSITE" id="PS50102">
    <property type="entry name" value="RRM"/>
    <property type="match status" value="1"/>
</dbReference>
<dbReference type="SUPFAM" id="SSF54928">
    <property type="entry name" value="RNA-binding domain, RBD"/>
    <property type="match status" value="1"/>
</dbReference>
<dbReference type="InterPro" id="IPR012677">
    <property type="entry name" value="Nucleotide-bd_a/b_plait_sf"/>
</dbReference>
<reference evidence="4" key="1">
    <citation type="submission" date="2023-10" db="EMBL/GenBank/DDBJ databases">
        <authorList>
            <person name="Chen Y."/>
            <person name="Shah S."/>
            <person name="Dougan E. K."/>
            <person name="Thang M."/>
            <person name="Chan C."/>
        </authorList>
    </citation>
    <scope>NUCLEOTIDE SEQUENCE [LARGE SCALE GENOMIC DNA]</scope>
</reference>
<proteinExistence type="predicted"/>
<organism evidence="4 5">
    <name type="scientific">Prorocentrum cordatum</name>
    <dbReference type="NCBI Taxonomy" id="2364126"/>
    <lineage>
        <taxon>Eukaryota</taxon>
        <taxon>Sar</taxon>
        <taxon>Alveolata</taxon>
        <taxon>Dinophyceae</taxon>
        <taxon>Prorocentrales</taxon>
        <taxon>Prorocentraceae</taxon>
        <taxon>Prorocentrum</taxon>
    </lineage>
</organism>
<feature type="region of interest" description="Disordered" evidence="2">
    <location>
        <begin position="263"/>
        <end position="307"/>
    </location>
</feature>
<accession>A0ABN9Y7E6</accession>
<dbReference type="Proteomes" id="UP001189429">
    <property type="component" value="Unassembled WGS sequence"/>
</dbReference>
<evidence type="ECO:0000259" key="3">
    <source>
        <dbReference type="PROSITE" id="PS50102"/>
    </source>
</evidence>
<dbReference type="CDD" id="cd12277">
    <property type="entry name" value="RRM3_MEI2_EAR1_like"/>
    <property type="match status" value="1"/>
</dbReference>
<keyword evidence="1" id="KW-0694">RNA-binding</keyword>
<comment type="caution">
    <text evidence="4">The sequence shown here is derived from an EMBL/GenBank/DDBJ whole genome shotgun (WGS) entry which is preliminary data.</text>
</comment>
<dbReference type="InterPro" id="IPR035979">
    <property type="entry name" value="RBD_domain_sf"/>
</dbReference>
<evidence type="ECO:0000256" key="2">
    <source>
        <dbReference type="SAM" id="MobiDB-lite"/>
    </source>
</evidence>
<sequence length="307" mass="33617">MLRGAGKQPRHPELTVEVRSPMAPQRADAGVLYYTGIGPCVVKNSFLHFADGEEQPPCLFRRERSEPCLPQPRIGDACPACDEQARGGWRSACRSPGGDAPLAELPAAGSASAPPRVQAELPASAGRAGGWPEWGSGVVTVMIRQLPRQYTQLMFLEELNRRGFEGLFDFVYIPFDGKKDANVGYGFVNFTELEHAERFRSEFDGMYLAHPLRNHGKPLRIHPAAMQGYEANYDHFEKSKASHSQDMKHGPLFLDPGLGAAAPAARQPAEVGTAEAQVRDRCAALPPRRATRPGVTAPGPASRRRRR</sequence>
<keyword evidence="5" id="KW-1185">Reference proteome</keyword>
<evidence type="ECO:0000313" key="4">
    <source>
        <dbReference type="EMBL" id="CAK0908551.1"/>
    </source>
</evidence>
<dbReference type="Pfam" id="PF04059">
    <property type="entry name" value="RRM_2"/>
    <property type="match status" value="1"/>
</dbReference>
<feature type="domain" description="RRM" evidence="3">
    <location>
        <begin position="139"/>
        <end position="226"/>
    </location>
</feature>
<gene>
    <name evidence="4" type="ORF">PCOR1329_LOCUS83207</name>
</gene>
<evidence type="ECO:0000313" key="5">
    <source>
        <dbReference type="Proteomes" id="UP001189429"/>
    </source>
</evidence>
<name>A0ABN9Y7E6_9DINO</name>
<dbReference type="Gene3D" id="3.30.70.330">
    <property type="match status" value="1"/>
</dbReference>
<evidence type="ECO:0000256" key="1">
    <source>
        <dbReference type="PROSITE-ProRule" id="PRU00176"/>
    </source>
</evidence>
<dbReference type="InterPro" id="IPR000504">
    <property type="entry name" value="RRM_dom"/>
</dbReference>
<dbReference type="InterPro" id="IPR007201">
    <property type="entry name" value="Mei2-like_Rrm_C"/>
</dbReference>
<dbReference type="EMBL" id="CAUYUJ010022038">
    <property type="protein sequence ID" value="CAK0908551.1"/>
    <property type="molecule type" value="Genomic_DNA"/>
</dbReference>
<protein>
    <recommendedName>
        <fullName evidence="3">RRM domain-containing protein</fullName>
    </recommendedName>
</protein>